<reference evidence="2 3" key="1">
    <citation type="submission" date="2014-04" db="EMBL/GenBank/DDBJ databases">
        <title>Evolutionary Origins and Diversification of the Mycorrhizal Mutualists.</title>
        <authorList>
            <consortium name="DOE Joint Genome Institute"/>
            <consortium name="Mycorrhizal Genomics Consortium"/>
            <person name="Kohler A."/>
            <person name="Kuo A."/>
            <person name="Nagy L.G."/>
            <person name="Floudas D."/>
            <person name="Copeland A."/>
            <person name="Barry K.W."/>
            <person name="Cichocki N."/>
            <person name="Veneault-Fourrey C."/>
            <person name="LaButti K."/>
            <person name="Lindquist E.A."/>
            <person name="Lipzen A."/>
            <person name="Lundell T."/>
            <person name="Morin E."/>
            <person name="Murat C."/>
            <person name="Riley R."/>
            <person name="Ohm R."/>
            <person name="Sun H."/>
            <person name="Tunlid A."/>
            <person name="Henrissat B."/>
            <person name="Grigoriev I.V."/>
            <person name="Hibbett D.S."/>
            <person name="Martin F."/>
        </authorList>
    </citation>
    <scope>NUCLEOTIDE SEQUENCE [LARGE SCALE GENOMIC DNA]</scope>
    <source>
        <strain evidence="2 3">FD-317 M1</strain>
    </source>
</reference>
<organism evidence="2 3">
    <name type="scientific">Collybiopsis luxurians FD-317 M1</name>
    <dbReference type="NCBI Taxonomy" id="944289"/>
    <lineage>
        <taxon>Eukaryota</taxon>
        <taxon>Fungi</taxon>
        <taxon>Dikarya</taxon>
        <taxon>Basidiomycota</taxon>
        <taxon>Agaricomycotina</taxon>
        <taxon>Agaricomycetes</taxon>
        <taxon>Agaricomycetidae</taxon>
        <taxon>Agaricales</taxon>
        <taxon>Marasmiineae</taxon>
        <taxon>Omphalotaceae</taxon>
        <taxon>Collybiopsis</taxon>
        <taxon>Collybiopsis luxurians</taxon>
    </lineage>
</organism>
<accession>A0A0D0B932</accession>
<dbReference type="Proteomes" id="UP000053593">
    <property type="component" value="Unassembled WGS sequence"/>
</dbReference>
<dbReference type="HOGENOM" id="CLU_097625_0_0_1"/>
<name>A0A0D0B932_9AGAR</name>
<feature type="compositionally biased region" description="Acidic residues" evidence="1">
    <location>
        <begin position="39"/>
        <end position="64"/>
    </location>
</feature>
<feature type="region of interest" description="Disordered" evidence="1">
    <location>
        <begin position="39"/>
        <end position="103"/>
    </location>
</feature>
<evidence type="ECO:0000313" key="2">
    <source>
        <dbReference type="EMBL" id="KIK50706.1"/>
    </source>
</evidence>
<dbReference type="OrthoDB" id="10641029at2759"/>
<protein>
    <submittedName>
        <fullName evidence="2">Uncharacterized protein</fullName>
    </submittedName>
</protein>
<feature type="compositionally biased region" description="Polar residues" evidence="1">
    <location>
        <begin position="82"/>
        <end position="94"/>
    </location>
</feature>
<dbReference type="AlphaFoldDB" id="A0A0D0B932"/>
<dbReference type="EMBL" id="KN834888">
    <property type="protein sequence ID" value="KIK50706.1"/>
    <property type="molecule type" value="Genomic_DNA"/>
</dbReference>
<evidence type="ECO:0000313" key="3">
    <source>
        <dbReference type="Proteomes" id="UP000053593"/>
    </source>
</evidence>
<proteinExistence type="predicted"/>
<gene>
    <name evidence="2" type="ORF">GYMLUDRAFT_252742</name>
</gene>
<keyword evidence="3" id="KW-1185">Reference proteome</keyword>
<sequence length="182" mass="20760">MEFELHEVNSLHDTVQELLVELTLGSIDWFEDVEATYFSDESDEWQNETGDELTDSEKEEEDPDLSSMPELQDVSDSDSEYGYQSDSNNSNEGSTPHPEEDQHLTPQVSSYLSYFDRSASSMSVGAMALNNMDGELSTLCSSPKEVKEDALEWLFHSPKWDDRSTLFTVHKANAEWRQIDML</sequence>
<evidence type="ECO:0000256" key="1">
    <source>
        <dbReference type="SAM" id="MobiDB-lite"/>
    </source>
</evidence>